<comment type="subcellular location">
    <subcellularLocation>
        <location evidence="1">Periplasm</location>
    </subcellularLocation>
</comment>
<dbReference type="InterPro" id="IPR039424">
    <property type="entry name" value="SBP_5"/>
</dbReference>
<evidence type="ECO:0000313" key="5">
    <source>
        <dbReference type="EMBL" id="MFD2207060.1"/>
    </source>
</evidence>
<dbReference type="InterPro" id="IPR030678">
    <property type="entry name" value="Peptide/Ni-bd"/>
</dbReference>
<dbReference type="Gene3D" id="3.40.190.10">
    <property type="entry name" value="Periplasmic binding protein-like II"/>
    <property type="match status" value="1"/>
</dbReference>
<dbReference type="RefSeq" id="WP_380253317.1">
    <property type="nucleotide sequence ID" value="NZ_JBHUII010000010.1"/>
</dbReference>
<sequence>MSEKMNYLAKLAVEGKLDRRSFLGKAAALGASTAVATSLLSGTALAAGPKKGGRLIAGLGGGESTNSLDPALFLTQVSHDFGKTWGETLIEVSRIGEIEYRLAESIEPSADAKTWHFTIRKGVKFHNGKTLTAEDVLKTMQRHSGEDTKSGALGIMRGIESMKADGDVFSVTLTTPNADLPYLMSDYHLIIQPDGGMDAPDAGIGTGPYKITVNEPGVRHVGERFDDYWDGANRGHADSIEVIVLNDATARTAALQGGQVHMINRVEPKIADLLERVPGVSVKSVSGRGHYVFLMHCNTAPFDNNDLRLALKYAIDREEMVDKILRGYGSVGNDMPINGGYPLFSEDIPQRTFDPDKAKFHFKKSGHSGPVTLQTAATAFAGAVDAAQLFQQSAAKAGITIDVKREPDDGYWTEVWNKQPFSASYWGGSRPVQDQMYSTAYKSDADWNDTRFFRPDFDKLLIEARGELDQAKRVALYREMGLMVHNEGGVIVPMFNDFIAAVSDKVGGYEDDPSGEMMNGHALTKTWLA</sequence>
<dbReference type="Proteomes" id="UP001597294">
    <property type="component" value="Unassembled WGS sequence"/>
</dbReference>
<name>A0ABW5BNN4_9PROT</name>
<feature type="domain" description="Solute-binding protein family 5" evidence="4">
    <location>
        <begin position="97"/>
        <end position="445"/>
    </location>
</feature>
<keyword evidence="3" id="KW-0732">Signal</keyword>
<dbReference type="InterPro" id="IPR023765">
    <property type="entry name" value="SBP_5_CS"/>
</dbReference>
<reference evidence="6" key="1">
    <citation type="journal article" date="2019" name="Int. J. Syst. Evol. Microbiol.">
        <title>The Global Catalogue of Microorganisms (GCM) 10K type strain sequencing project: providing services to taxonomists for standard genome sequencing and annotation.</title>
        <authorList>
            <consortium name="The Broad Institute Genomics Platform"/>
            <consortium name="The Broad Institute Genome Sequencing Center for Infectious Disease"/>
            <person name="Wu L."/>
            <person name="Ma J."/>
        </authorList>
    </citation>
    <scope>NUCLEOTIDE SEQUENCE [LARGE SCALE GENOMIC DNA]</scope>
    <source>
        <strain evidence="6">CGMCC 4.7192</strain>
    </source>
</reference>
<dbReference type="InterPro" id="IPR000914">
    <property type="entry name" value="SBP_5_dom"/>
</dbReference>
<dbReference type="EMBL" id="JBHUII010000010">
    <property type="protein sequence ID" value="MFD2207060.1"/>
    <property type="molecule type" value="Genomic_DNA"/>
</dbReference>
<comment type="similarity">
    <text evidence="2">Belongs to the bacterial solute-binding protein 5 family.</text>
</comment>
<evidence type="ECO:0000313" key="6">
    <source>
        <dbReference type="Proteomes" id="UP001597294"/>
    </source>
</evidence>
<gene>
    <name evidence="5" type="ORF">ACFSKO_15640</name>
</gene>
<comment type="caution">
    <text evidence="5">The sequence shown here is derived from an EMBL/GenBank/DDBJ whole genome shotgun (WGS) entry which is preliminary data.</text>
</comment>
<dbReference type="SUPFAM" id="SSF53850">
    <property type="entry name" value="Periplasmic binding protein-like II"/>
    <property type="match status" value="1"/>
</dbReference>
<dbReference type="PROSITE" id="PS51318">
    <property type="entry name" value="TAT"/>
    <property type="match status" value="1"/>
</dbReference>
<dbReference type="Gene3D" id="3.10.105.10">
    <property type="entry name" value="Dipeptide-binding Protein, Domain 3"/>
    <property type="match status" value="1"/>
</dbReference>
<evidence type="ECO:0000256" key="3">
    <source>
        <dbReference type="ARBA" id="ARBA00022729"/>
    </source>
</evidence>
<dbReference type="InterPro" id="IPR006311">
    <property type="entry name" value="TAT_signal"/>
</dbReference>
<evidence type="ECO:0000256" key="2">
    <source>
        <dbReference type="ARBA" id="ARBA00005695"/>
    </source>
</evidence>
<dbReference type="PROSITE" id="PS01040">
    <property type="entry name" value="SBP_BACTERIAL_5"/>
    <property type="match status" value="1"/>
</dbReference>
<protein>
    <submittedName>
        <fullName evidence="5">ABC transporter substrate-binding protein</fullName>
    </submittedName>
</protein>
<evidence type="ECO:0000259" key="4">
    <source>
        <dbReference type="Pfam" id="PF00496"/>
    </source>
</evidence>
<accession>A0ABW5BNN4</accession>
<evidence type="ECO:0000256" key="1">
    <source>
        <dbReference type="ARBA" id="ARBA00004418"/>
    </source>
</evidence>
<proteinExistence type="inferred from homology"/>
<dbReference type="Pfam" id="PF00496">
    <property type="entry name" value="SBP_bac_5"/>
    <property type="match status" value="1"/>
</dbReference>
<dbReference type="InterPro" id="IPR019546">
    <property type="entry name" value="TAT_signal_bac_arc"/>
</dbReference>
<keyword evidence="6" id="KW-1185">Reference proteome</keyword>
<dbReference type="NCBIfam" id="TIGR01409">
    <property type="entry name" value="TAT_signal_seq"/>
    <property type="match status" value="1"/>
</dbReference>
<dbReference type="PIRSF" id="PIRSF002741">
    <property type="entry name" value="MppA"/>
    <property type="match status" value="1"/>
</dbReference>
<dbReference type="PANTHER" id="PTHR30290">
    <property type="entry name" value="PERIPLASMIC BINDING COMPONENT OF ABC TRANSPORTER"/>
    <property type="match status" value="1"/>
</dbReference>
<dbReference type="CDD" id="cd08503">
    <property type="entry name" value="PBP2_NikA_DppA_OppA_like_17"/>
    <property type="match status" value="1"/>
</dbReference>
<organism evidence="5 6">
    <name type="scientific">Kiloniella antarctica</name>
    <dbReference type="NCBI Taxonomy" id="1550907"/>
    <lineage>
        <taxon>Bacteria</taxon>
        <taxon>Pseudomonadati</taxon>
        <taxon>Pseudomonadota</taxon>
        <taxon>Alphaproteobacteria</taxon>
        <taxon>Rhodospirillales</taxon>
        <taxon>Kiloniellaceae</taxon>
        <taxon>Kiloniella</taxon>
    </lineage>
</organism>